<dbReference type="Proteomes" id="UP000218785">
    <property type="component" value="Chromosome"/>
</dbReference>
<name>A0A1Z4MZX2_9CYAN</name>
<dbReference type="Pfam" id="PF14076">
    <property type="entry name" value="DUF4258"/>
    <property type="match status" value="1"/>
</dbReference>
<proteinExistence type="predicted"/>
<sequence>MFDEILQRMREKVTSLQYVMTLHAEEEMNDDNFTIYDIEQAILSGEILERQKDKVTAESKYRIRGTNQDGLEVEVVAKLGATGKLVIITVYQL</sequence>
<gene>
    <name evidence="1" type="ORF">NIES37_29820</name>
</gene>
<keyword evidence="2" id="KW-1185">Reference proteome</keyword>
<dbReference type="InterPro" id="IPR025354">
    <property type="entry name" value="DUF4258"/>
</dbReference>
<accession>A0A1Z4MZX2</accession>
<organism evidence="1 2">
    <name type="scientific">Tolypothrix tenuis PCC 7101</name>
    <dbReference type="NCBI Taxonomy" id="231146"/>
    <lineage>
        <taxon>Bacteria</taxon>
        <taxon>Bacillati</taxon>
        <taxon>Cyanobacteriota</taxon>
        <taxon>Cyanophyceae</taxon>
        <taxon>Nostocales</taxon>
        <taxon>Tolypothrichaceae</taxon>
        <taxon>Tolypothrix</taxon>
    </lineage>
</organism>
<evidence type="ECO:0008006" key="3">
    <source>
        <dbReference type="Google" id="ProtNLM"/>
    </source>
</evidence>
<dbReference type="AlphaFoldDB" id="A0A1Z4MZX2"/>
<reference evidence="1 2" key="1">
    <citation type="submission" date="2017-06" db="EMBL/GenBank/DDBJ databases">
        <title>Genome sequencing of cyanobaciteial culture collection at National Institute for Environmental Studies (NIES).</title>
        <authorList>
            <person name="Hirose Y."/>
            <person name="Shimura Y."/>
            <person name="Fujisawa T."/>
            <person name="Nakamura Y."/>
            <person name="Kawachi M."/>
        </authorList>
    </citation>
    <scope>NUCLEOTIDE SEQUENCE [LARGE SCALE GENOMIC DNA]</scope>
    <source>
        <strain evidence="1 2">NIES-37</strain>
    </source>
</reference>
<dbReference type="RefSeq" id="WP_190445820.1">
    <property type="nucleotide sequence ID" value="NZ_CAWNJS010000001.1"/>
</dbReference>
<protein>
    <recommendedName>
        <fullName evidence="3">DUF4258 domain-containing protein</fullName>
    </recommendedName>
</protein>
<dbReference type="KEGG" id="ttq:NIES37_29820"/>
<evidence type="ECO:0000313" key="2">
    <source>
        <dbReference type="Proteomes" id="UP000218785"/>
    </source>
</evidence>
<dbReference type="EMBL" id="AP018248">
    <property type="protein sequence ID" value="BAY99004.1"/>
    <property type="molecule type" value="Genomic_DNA"/>
</dbReference>
<evidence type="ECO:0000313" key="1">
    <source>
        <dbReference type="EMBL" id="BAY99004.1"/>
    </source>
</evidence>